<sequence length="164" mass="17280">MLAGILCAGLSALPSFAQADPSAASPAAATTMDGRLKIAIVAENRSAFPASTTLFCTARADITKGGAAGAYSYRYYYAKATVTTAQVSCTVEIPYRVWVNDPAEADMWVLPAISASPLDPGLIIPLYSFVAVLPRTELSVTFPSIVFPLPRDGATTVKIVRSFI</sequence>
<protein>
    <submittedName>
        <fullName evidence="2">Uncharacterized protein</fullName>
    </submittedName>
</protein>
<evidence type="ECO:0000256" key="1">
    <source>
        <dbReference type="SAM" id="SignalP"/>
    </source>
</evidence>
<dbReference type="KEGG" id="mtw:CQW49_00640"/>
<reference evidence="3" key="1">
    <citation type="submission" date="2017-10" db="EMBL/GenBank/DDBJ databases">
        <title>Completed PacBio SMRT sequence of Methylosinus trichosporium OB3b reveals presence of a third large plasmid.</title>
        <authorList>
            <person name="Charles T.C."/>
            <person name="Lynch M.D.J."/>
            <person name="Heil J.R."/>
            <person name="Cheng J."/>
        </authorList>
    </citation>
    <scope>NUCLEOTIDE SEQUENCE [LARGE SCALE GENOMIC DNA]</scope>
    <source>
        <strain evidence="3">OB3b</strain>
    </source>
</reference>
<feature type="signal peptide" evidence="1">
    <location>
        <begin position="1"/>
        <end position="19"/>
    </location>
</feature>
<evidence type="ECO:0000313" key="3">
    <source>
        <dbReference type="Proteomes" id="UP000230709"/>
    </source>
</evidence>
<dbReference type="Proteomes" id="UP000230709">
    <property type="component" value="Chromosome"/>
</dbReference>
<accession>A0A2D2CUN8</accession>
<gene>
    <name evidence="2" type="ORF">CQW49_00640</name>
</gene>
<dbReference type="AlphaFoldDB" id="A0A2D2CUN8"/>
<keyword evidence="3" id="KW-1185">Reference proteome</keyword>
<name>A0A2D2CUN8_METT3</name>
<proteinExistence type="predicted"/>
<keyword evidence="1" id="KW-0732">Signal</keyword>
<feature type="chain" id="PRO_5013695965" evidence="1">
    <location>
        <begin position="20"/>
        <end position="164"/>
    </location>
</feature>
<dbReference type="STRING" id="595536.GCA_000178815_00817"/>
<organism evidence="2 3">
    <name type="scientific">Methylosinus trichosporium (strain ATCC 35070 / NCIMB 11131 / UNIQEM 75 / OB3b)</name>
    <dbReference type="NCBI Taxonomy" id="595536"/>
    <lineage>
        <taxon>Bacteria</taxon>
        <taxon>Pseudomonadati</taxon>
        <taxon>Pseudomonadota</taxon>
        <taxon>Alphaproteobacteria</taxon>
        <taxon>Hyphomicrobiales</taxon>
        <taxon>Methylocystaceae</taxon>
        <taxon>Methylosinus</taxon>
    </lineage>
</organism>
<evidence type="ECO:0000313" key="2">
    <source>
        <dbReference type="EMBL" id="ATQ66562.1"/>
    </source>
</evidence>
<dbReference type="EMBL" id="CP023737">
    <property type="protein sequence ID" value="ATQ66562.1"/>
    <property type="molecule type" value="Genomic_DNA"/>
</dbReference>